<sequence length="166" mass="19097">MSNSRISDEAWAYQWNTTEATYVHEHADMNENGSTAHRLPLISSDDIDANLSTSHASMEESSAIWEDDPRIPNGSWGGQRNTQYYPADVTSTMHDSRPQNVSSWQRRFPPFWHQNPQVWFHQIEAQICLYRITSEMTHYFYVASFLPPGVASELSDVLSTHGRYTI</sequence>
<comment type="caution">
    <text evidence="1">The sequence shown here is derived from an EMBL/GenBank/DDBJ whole genome shotgun (WGS) entry which is preliminary data.</text>
</comment>
<gene>
    <name evidence="1" type="ORF">HPB49_010008</name>
</gene>
<dbReference type="Proteomes" id="UP000821865">
    <property type="component" value="Chromosome 11"/>
</dbReference>
<accession>A0ACB8DIW5</accession>
<organism evidence="1 2">
    <name type="scientific">Dermacentor silvarum</name>
    <name type="common">Tick</name>
    <dbReference type="NCBI Taxonomy" id="543639"/>
    <lineage>
        <taxon>Eukaryota</taxon>
        <taxon>Metazoa</taxon>
        <taxon>Ecdysozoa</taxon>
        <taxon>Arthropoda</taxon>
        <taxon>Chelicerata</taxon>
        <taxon>Arachnida</taxon>
        <taxon>Acari</taxon>
        <taxon>Parasitiformes</taxon>
        <taxon>Ixodida</taxon>
        <taxon>Ixodoidea</taxon>
        <taxon>Ixodidae</taxon>
        <taxon>Rhipicephalinae</taxon>
        <taxon>Dermacentor</taxon>
    </lineage>
</organism>
<evidence type="ECO:0000313" key="2">
    <source>
        <dbReference type="Proteomes" id="UP000821865"/>
    </source>
</evidence>
<name>A0ACB8DIW5_DERSI</name>
<evidence type="ECO:0000313" key="1">
    <source>
        <dbReference type="EMBL" id="KAH7970542.1"/>
    </source>
</evidence>
<protein>
    <submittedName>
        <fullName evidence="1">Uncharacterized protein</fullName>
    </submittedName>
</protein>
<dbReference type="EMBL" id="CM023480">
    <property type="protein sequence ID" value="KAH7970542.1"/>
    <property type="molecule type" value="Genomic_DNA"/>
</dbReference>
<proteinExistence type="predicted"/>
<reference evidence="1" key="1">
    <citation type="submission" date="2020-05" db="EMBL/GenBank/DDBJ databases">
        <title>Large-scale comparative analyses of tick genomes elucidate their genetic diversity and vector capacities.</title>
        <authorList>
            <person name="Jia N."/>
            <person name="Wang J."/>
            <person name="Shi W."/>
            <person name="Du L."/>
            <person name="Sun Y."/>
            <person name="Zhan W."/>
            <person name="Jiang J."/>
            <person name="Wang Q."/>
            <person name="Zhang B."/>
            <person name="Ji P."/>
            <person name="Sakyi L.B."/>
            <person name="Cui X."/>
            <person name="Yuan T."/>
            <person name="Jiang B."/>
            <person name="Yang W."/>
            <person name="Lam T.T.-Y."/>
            <person name="Chang Q."/>
            <person name="Ding S."/>
            <person name="Wang X."/>
            <person name="Zhu J."/>
            <person name="Ruan X."/>
            <person name="Zhao L."/>
            <person name="Wei J."/>
            <person name="Que T."/>
            <person name="Du C."/>
            <person name="Cheng J."/>
            <person name="Dai P."/>
            <person name="Han X."/>
            <person name="Huang E."/>
            <person name="Gao Y."/>
            <person name="Liu J."/>
            <person name="Shao H."/>
            <person name="Ye R."/>
            <person name="Li L."/>
            <person name="Wei W."/>
            <person name="Wang X."/>
            <person name="Wang C."/>
            <person name="Yang T."/>
            <person name="Huo Q."/>
            <person name="Li W."/>
            <person name="Guo W."/>
            <person name="Chen H."/>
            <person name="Zhou L."/>
            <person name="Ni X."/>
            <person name="Tian J."/>
            <person name="Zhou Y."/>
            <person name="Sheng Y."/>
            <person name="Liu T."/>
            <person name="Pan Y."/>
            <person name="Xia L."/>
            <person name="Li J."/>
            <person name="Zhao F."/>
            <person name="Cao W."/>
        </authorList>
    </citation>
    <scope>NUCLEOTIDE SEQUENCE</scope>
    <source>
        <strain evidence="1">Dsil-2018</strain>
    </source>
</reference>
<keyword evidence="2" id="KW-1185">Reference proteome</keyword>